<feature type="region of interest" description="Disordered" evidence="1">
    <location>
        <begin position="1"/>
        <end position="34"/>
    </location>
</feature>
<evidence type="ECO:0000313" key="3">
    <source>
        <dbReference type="Proteomes" id="UP000019438"/>
    </source>
</evidence>
<evidence type="ECO:0000256" key="1">
    <source>
        <dbReference type="SAM" id="MobiDB-lite"/>
    </source>
</evidence>
<dbReference type="Proteomes" id="UP000019438">
    <property type="component" value="Chromosome"/>
</dbReference>
<gene>
    <name evidence="2" type="ORF">GbCGDNIH3_8107</name>
</gene>
<evidence type="ECO:0000313" key="2">
    <source>
        <dbReference type="EMBL" id="APG30453.1"/>
    </source>
</evidence>
<accession>A0AAN1E629</accession>
<protein>
    <submittedName>
        <fullName evidence="2">Uncharacterized protein</fullName>
    </submittedName>
</protein>
<sequence>MPRRAPPRPGLRHQQEEPPYEGPSGLITGGASDGVDVNIDYLESRSIG</sequence>
<name>A0AAN1E629_9PROT</name>
<organism evidence="2 3">
    <name type="scientific">Granulibacter bethesdensis</name>
    <dbReference type="NCBI Taxonomy" id="364410"/>
    <lineage>
        <taxon>Bacteria</taxon>
        <taxon>Pseudomonadati</taxon>
        <taxon>Pseudomonadota</taxon>
        <taxon>Alphaproteobacteria</taxon>
        <taxon>Acetobacterales</taxon>
        <taxon>Acetobacteraceae</taxon>
        <taxon>Granulibacter</taxon>
    </lineage>
</organism>
<dbReference type="EMBL" id="CP003181">
    <property type="protein sequence ID" value="APG30453.1"/>
    <property type="molecule type" value="Genomic_DNA"/>
</dbReference>
<proteinExistence type="predicted"/>
<dbReference type="AlphaFoldDB" id="A0AAN1E629"/>
<dbReference type="KEGG" id="gbh:GbCGDNIH2_7201"/>
<dbReference type="KEGG" id="gbc:GbCGDNIH3_8107"/>
<reference evidence="3" key="1">
    <citation type="submission" date="2012-06" db="EMBL/GenBank/DDBJ databases">
        <title>Genome analysis of multiple Granulibacter bethesdensis isolates demonstrates substantial genome diversity.</title>
        <authorList>
            <person name="Greenberg D.E."/>
            <person name="Porcella S.F."/>
            <person name="Zarember K."/>
            <person name="Zelazny A.M."/>
            <person name="Bruno D."/>
            <person name="Martens C."/>
            <person name="Barbian K.D."/>
            <person name="Jaske E."/>
            <person name="Holland S.M."/>
        </authorList>
    </citation>
    <scope>NUCLEOTIDE SEQUENCE [LARGE SCALE GENOMIC DNA]</scope>
    <source>
        <strain evidence="3">CGDNIH3</strain>
    </source>
</reference>